<reference evidence="2 3" key="1">
    <citation type="submission" date="2017-09" db="EMBL/GenBank/DDBJ databases">
        <title>Mesorhizobum sanjuanii sp. nov. isolated from nodules of Lotus tenuis in saline-alkaline lowlands of Flooding Pampa.</title>
        <authorList>
            <person name="Sannazzaro A.I."/>
            <person name="Torres Tejerizo G.A."/>
            <person name="Fontana F."/>
            <person name="Cumpa Velazquez L.M."/>
            <person name="Hansen L."/>
            <person name="Pistorio M."/>
            <person name="Estrella M.J."/>
        </authorList>
    </citation>
    <scope>NUCLEOTIDE SEQUENCE [LARGE SCALE GENOMIC DNA]</scope>
    <source>
        <strain evidence="2 3">BSA136</strain>
    </source>
</reference>
<accession>A0A2A6FLT2</accession>
<proteinExistence type="predicted"/>
<dbReference type="InterPro" id="IPR004304">
    <property type="entry name" value="FmdA_AmdA"/>
</dbReference>
<dbReference type="SUPFAM" id="SSF141130">
    <property type="entry name" value="Acetamidase/Formamidase-like"/>
    <property type="match status" value="1"/>
</dbReference>
<dbReference type="Gene3D" id="3.10.28.20">
    <property type="entry name" value="Acetamidase/Formamidase-like domains"/>
    <property type="match status" value="1"/>
</dbReference>
<dbReference type="Gene3D" id="2.60.120.580">
    <property type="entry name" value="Acetamidase/Formamidase-like domains"/>
    <property type="match status" value="1"/>
</dbReference>
<evidence type="ECO:0000256" key="1">
    <source>
        <dbReference type="SAM" id="MobiDB-lite"/>
    </source>
</evidence>
<evidence type="ECO:0000313" key="3">
    <source>
        <dbReference type="Proteomes" id="UP000219182"/>
    </source>
</evidence>
<feature type="region of interest" description="Disordered" evidence="1">
    <location>
        <begin position="80"/>
        <end position="103"/>
    </location>
</feature>
<dbReference type="AlphaFoldDB" id="A0A2A6FLT2"/>
<evidence type="ECO:0000313" key="2">
    <source>
        <dbReference type="EMBL" id="PDQ22695.1"/>
    </source>
</evidence>
<dbReference type="PANTHER" id="PTHR31891:SF1">
    <property type="entry name" value="FORMAMIDASE C869.04-RELATED"/>
    <property type="match status" value="1"/>
</dbReference>
<feature type="compositionally biased region" description="Basic and acidic residues" evidence="1">
    <location>
        <begin position="84"/>
        <end position="94"/>
    </location>
</feature>
<protein>
    <submittedName>
        <fullName evidence="2">Acetamidase</fullName>
    </submittedName>
</protein>
<organism evidence="2 3">
    <name type="scientific">Mesorhizobium sanjuanii</name>
    <dbReference type="NCBI Taxonomy" id="2037900"/>
    <lineage>
        <taxon>Bacteria</taxon>
        <taxon>Pseudomonadati</taxon>
        <taxon>Pseudomonadota</taxon>
        <taxon>Alphaproteobacteria</taxon>
        <taxon>Hyphomicrobiales</taxon>
        <taxon>Phyllobacteriaceae</taxon>
        <taxon>Mesorhizobium</taxon>
    </lineage>
</organism>
<dbReference type="PANTHER" id="PTHR31891">
    <property type="entry name" value="FORMAMIDASE C869.04-RELATED"/>
    <property type="match status" value="1"/>
</dbReference>
<dbReference type="Pfam" id="PF03069">
    <property type="entry name" value="FmdA_AmdA"/>
    <property type="match status" value="1"/>
</dbReference>
<gene>
    <name evidence="2" type="ORF">CN311_01710</name>
</gene>
<sequence length="345" mass="37233">MAPQTSSSVNGESTVNDKHWVTRSIMAARGVAGKETGKKHVLTEADQKTFHYVYGPYAAPTLTVDPGDTVVVETQDAFGGAIKSESDKPSEKTNHPYLNPQSGPIFVRGAKKGDCLAVHIKAVETRGPQPAGTTCLIPEFGGLVGTSMTATLNAPLPEIVKKVVIDEKGVHWDNLILPYEPFIGTIGVSPQIEAISSLQPDYHGGNMDLPDVRPGAIIYLPVHVDGALLFVGDCHATQGDGELTGVAMEQAATITATVDLIKDWTFAWPRLETEDFIMTIGSARPMEDAARIAYRELTRWMATDYGFKELDAYMLLGQVGRVRLGNMVDPKYTMGASILKKYVGG</sequence>
<keyword evidence="3" id="KW-1185">Reference proteome</keyword>
<name>A0A2A6FLT2_9HYPH</name>
<dbReference type="GO" id="GO:0016811">
    <property type="term" value="F:hydrolase activity, acting on carbon-nitrogen (but not peptide) bonds, in linear amides"/>
    <property type="evidence" value="ECO:0007669"/>
    <property type="project" value="InterPro"/>
</dbReference>
<dbReference type="EMBL" id="NWQG01000010">
    <property type="protein sequence ID" value="PDQ22695.1"/>
    <property type="molecule type" value="Genomic_DNA"/>
</dbReference>
<comment type="caution">
    <text evidence="2">The sequence shown here is derived from an EMBL/GenBank/DDBJ whole genome shotgun (WGS) entry which is preliminary data.</text>
</comment>
<dbReference type="Proteomes" id="UP000219182">
    <property type="component" value="Unassembled WGS sequence"/>
</dbReference>